<name>A0A3D2SGS1_9BACE</name>
<keyword evidence="7 8" id="KW-0998">Cell outer membrane</keyword>
<dbReference type="InterPro" id="IPR012910">
    <property type="entry name" value="Plug_dom"/>
</dbReference>
<keyword evidence="6 8" id="KW-0472">Membrane</keyword>
<evidence type="ECO:0000256" key="8">
    <source>
        <dbReference type="PROSITE-ProRule" id="PRU01360"/>
    </source>
</evidence>
<accession>A0A3D2SGS1</accession>
<dbReference type="InterPro" id="IPR023996">
    <property type="entry name" value="TonB-dep_OMP_SusC/RagA"/>
</dbReference>
<keyword evidence="5 9" id="KW-0798">TonB box</keyword>
<comment type="subcellular location">
    <subcellularLocation>
        <location evidence="1 8">Cell outer membrane</location>
        <topology evidence="1 8">Multi-pass membrane protein</topology>
    </subcellularLocation>
</comment>
<comment type="similarity">
    <text evidence="8 9">Belongs to the TonB-dependent receptor family.</text>
</comment>
<evidence type="ECO:0000256" key="6">
    <source>
        <dbReference type="ARBA" id="ARBA00023136"/>
    </source>
</evidence>
<evidence type="ECO:0000259" key="12">
    <source>
        <dbReference type="Pfam" id="PF07715"/>
    </source>
</evidence>
<comment type="caution">
    <text evidence="13">The sequence shown here is derived from an EMBL/GenBank/DDBJ whole genome shotgun (WGS) entry which is preliminary data.</text>
</comment>
<feature type="domain" description="TonB-dependent receptor-like beta-barrel" evidence="11">
    <location>
        <begin position="447"/>
        <end position="1030"/>
    </location>
</feature>
<evidence type="ECO:0000256" key="4">
    <source>
        <dbReference type="ARBA" id="ARBA00022692"/>
    </source>
</evidence>
<dbReference type="Gene3D" id="2.60.40.1120">
    <property type="entry name" value="Carboxypeptidase-like, regulatory domain"/>
    <property type="match status" value="1"/>
</dbReference>
<evidence type="ECO:0000256" key="7">
    <source>
        <dbReference type="ARBA" id="ARBA00023237"/>
    </source>
</evidence>
<dbReference type="Pfam" id="PF07715">
    <property type="entry name" value="Plug"/>
    <property type="match status" value="1"/>
</dbReference>
<gene>
    <name evidence="13" type="ORF">DHW31_09685</name>
</gene>
<evidence type="ECO:0000259" key="11">
    <source>
        <dbReference type="Pfam" id="PF00593"/>
    </source>
</evidence>
<dbReference type="InterPro" id="IPR036942">
    <property type="entry name" value="Beta-barrel_TonB_sf"/>
</dbReference>
<dbReference type="Gene3D" id="2.170.130.10">
    <property type="entry name" value="TonB-dependent receptor, plug domain"/>
    <property type="match status" value="1"/>
</dbReference>
<reference evidence="13 14" key="1">
    <citation type="journal article" date="2018" name="Nat. Biotechnol.">
        <title>A standardized bacterial taxonomy based on genome phylogeny substantially revises the tree of life.</title>
        <authorList>
            <person name="Parks D.H."/>
            <person name="Chuvochina M."/>
            <person name="Waite D.W."/>
            <person name="Rinke C."/>
            <person name="Skarshewski A."/>
            <person name="Chaumeil P.A."/>
            <person name="Hugenholtz P."/>
        </authorList>
    </citation>
    <scope>NUCLEOTIDE SEQUENCE [LARGE SCALE GENOMIC DNA]</scope>
    <source>
        <strain evidence="13">UBA9667</strain>
    </source>
</reference>
<dbReference type="NCBIfam" id="TIGR04057">
    <property type="entry name" value="SusC_RagA_signa"/>
    <property type="match status" value="1"/>
</dbReference>
<sequence length="1077" mass="118369">MNRKTLARKAIASLFMSMLCLLSYAQTRQVTGLVTDANGEPMIGVNVTVVGTTNGTITDIDGNYSLSVASNAKLQFSFIGYLSKTVEVGTQKQINVKLVEDAKNLDEVVVIGYGTVKRRDLTGAVASVSGEKLAANPVSNVAQALQGQLPGVSVTSQDGRPGATMSIRVRGGGSITQSNDPLFIVDGVQVSGIDDIPADNIESIDVLKDAASTAIYGARGANGVILVTTKAGKEGKVSVNYNMYYQMKEKPETLDVLNAYDYVYSTWAYGTAYGGTYGDNIAKYFGLGSKYGNHLNEYKGVASHNYVNDIMRSAAAWNHDLSLSGGNDKTKYYASVNYTDEEGARINTGFSRWSGSFKIDQKINKSLSFDADLRYTETEYLGTKYDVSTSAYKYRPVDNPLGDAELTTAFGNGSSYVELGRDPVSVINNYDNNSKMQRIRAKGGLTWNVIKGLTAKSELSLSRHWQETKKWDGGLEAGYNTAELTNKNGYAIRWATTLNYEVQGLGADNNLSFMVGNEVLSSKTNESYISGSGYPDGFTKEDAFGMINMTTPSLGKDEFGSTIGTPNHTQSWFGRGNYSYKGRYLLTATFRADGSSKFAPNHHWGYFPAAAVAWRISDEPFMEAQKEWLDNLKLRASYGSTGADNIDALLWKETWTTELIKVDGESVTIYKPGSMKGNPDLKWETTISRNIGLDFGFFNSRIRGSLDFYWNTTKDLLMKVPVDSSTGYSYQFQNVGQTSNKGIELALGTDLVRSKDFNLSMNLTYNFNKNNIDDLDENTLADTNTGWGSSMRLPQYDYIIRKGQPVGLIQGFKSDGFYTVDDFDYANGVYTLKQGVPDIKNVVNYPTGMSGFKRADGQLAFPGMLKLKDVDGSETVDLGDATVIGKTLPEHTGGFNFTGNYRNFDFSLGFTYQIGGDVYNANAMHSMMGDKDNALGANRLNIVKDCYKVYDVDSNGDLFLVTEPNALNALNQNAKYALNYSEYGITVSEFVEDASYLRLQTLTLGYTLPKNWTKKAGMQRVRLYFTGSNLFCLTGYSGLDPDVNTDTDGVNGFPTPNYDYQAYPKTRSYTFGVNVSF</sequence>
<evidence type="ECO:0000256" key="9">
    <source>
        <dbReference type="RuleBase" id="RU003357"/>
    </source>
</evidence>
<protein>
    <submittedName>
        <fullName evidence="13">SusC/RagA family TonB-linked outer membrane protein</fullName>
    </submittedName>
</protein>
<dbReference type="InterPro" id="IPR008969">
    <property type="entry name" value="CarboxyPept-like_regulatory"/>
</dbReference>
<dbReference type="InterPro" id="IPR000531">
    <property type="entry name" value="Beta-barrel_TonB"/>
</dbReference>
<dbReference type="InterPro" id="IPR039426">
    <property type="entry name" value="TonB-dep_rcpt-like"/>
</dbReference>
<dbReference type="InterPro" id="IPR023997">
    <property type="entry name" value="TonB-dep_OMP_SusC/RagA_CS"/>
</dbReference>
<feature type="signal peptide" evidence="10">
    <location>
        <begin position="1"/>
        <end position="25"/>
    </location>
</feature>
<evidence type="ECO:0000256" key="1">
    <source>
        <dbReference type="ARBA" id="ARBA00004571"/>
    </source>
</evidence>
<dbReference type="SUPFAM" id="SSF49464">
    <property type="entry name" value="Carboxypeptidase regulatory domain-like"/>
    <property type="match status" value="1"/>
</dbReference>
<dbReference type="GO" id="GO:0009279">
    <property type="term" value="C:cell outer membrane"/>
    <property type="evidence" value="ECO:0007669"/>
    <property type="project" value="UniProtKB-SubCell"/>
</dbReference>
<keyword evidence="4 8" id="KW-0812">Transmembrane</keyword>
<evidence type="ECO:0000313" key="14">
    <source>
        <dbReference type="Proteomes" id="UP000263098"/>
    </source>
</evidence>
<dbReference type="PROSITE" id="PS52016">
    <property type="entry name" value="TONB_DEPENDENT_REC_3"/>
    <property type="match status" value="1"/>
</dbReference>
<dbReference type="FunFam" id="2.60.40.1120:FF:000003">
    <property type="entry name" value="Outer membrane protein Omp121"/>
    <property type="match status" value="1"/>
</dbReference>
<organism evidence="13 14">
    <name type="scientific">Bacteroides graminisolvens</name>
    <dbReference type="NCBI Taxonomy" id="477666"/>
    <lineage>
        <taxon>Bacteria</taxon>
        <taxon>Pseudomonadati</taxon>
        <taxon>Bacteroidota</taxon>
        <taxon>Bacteroidia</taxon>
        <taxon>Bacteroidales</taxon>
        <taxon>Bacteroidaceae</taxon>
        <taxon>Bacteroides</taxon>
    </lineage>
</organism>
<evidence type="ECO:0000256" key="2">
    <source>
        <dbReference type="ARBA" id="ARBA00022448"/>
    </source>
</evidence>
<feature type="chain" id="PRO_5017634995" evidence="10">
    <location>
        <begin position="26"/>
        <end position="1077"/>
    </location>
</feature>
<keyword evidence="3 8" id="KW-1134">Transmembrane beta strand</keyword>
<dbReference type="Pfam" id="PF13715">
    <property type="entry name" value="CarbopepD_reg_2"/>
    <property type="match status" value="1"/>
</dbReference>
<feature type="domain" description="TonB-dependent receptor plug" evidence="12">
    <location>
        <begin position="118"/>
        <end position="224"/>
    </location>
</feature>
<dbReference type="Pfam" id="PF00593">
    <property type="entry name" value="TonB_dep_Rec_b-barrel"/>
    <property type="match status" value="1"/>
</dbReference>
<dbReference type="FunFam" id="2.170.130.10:FF:000008">
    <property type="entry name" value="SusC/RagA family TonB-linked outer membrane protein"/>
    <property type="match status" value="1"/>
</dbReference>
<evidence type="ECO:0000256" key="5">
    <source>
        <dbReference type="ARBA" id="ARBA00023077"/>
    </source>
</evidence>
<dbReference type="Proteomes" id="UP000263098">
    <property type="component" value="Unassembled WGS sequence"/>
</dbReference>
<dbReference type="NCBIfam" id="TIGR04056">
    <property type="entry name" value="OMP_RagA_SusC"/>
    <property type="match status" value="1"/>
</dbReference>
<evidence type="ECO:0000313" key="13">
    <source>
        <dbReference type="EMBL" id="HCK25029.1"/>
    </source>
</evidence>
<dbReference type="Gene3D" id="2.40.170.20">
    <property type="entry name" value="TonB-dependent receptor, beta-barrel domain"/>
    <property type="match status" value="1"/>
</dbReference>
<evidence type="ECO:0000256" key="3">
    <source>
        <dbReference type="ARBA" id="ARBA00022452"/>
    </source>
</evidence>
<dbReference type="InterPro" id="IPR037066">
    <property type="entry name" value="Plug_dom_sf"/>
</dbReference>
<dbReference type="EMBL" id="DPVG01000354">
    <property type="protein sequence ID" value="HCK25029.1"/>
    <property type="molecule type" value="Genomic_DNA"/>
</dbReference>
<keyword evidence="10" id="KW-0732">Signal</keyword>
<dbReference type="SUPFAM" id="SSF56935">
    <property type="entry name" value="Porins"/>
    <property type="match status" value="1"/>
</dbReference>
<proteinExistence type="inferred from homology"/>
<evidence type="ECO:0000256" key="10">
    <source>
        <dbReference type="SAM" id="SignalP"/>
    </source>
</evidence>
<dbReference type="AlphaFoldDB" id="A0A3D2SGS1"/>
<keyword evidence="2 8" id="KW-0813">Transport</keyword>